<dbReference type="EMBL" id="APQK01000019">
    <property type="protein sequence ID" value="ENW02409.1"/>
    <property type="molecule type" value="Genomic_DNA"/>
</dbReference>
<dbReference type="AlphaFoldDB" id="N9FC15"/>
<accession>N9FC15</accession>
<dbReference type="OrthoDB" id="6705934at2"/>
<dbReference type="PATRIC" id="fig|1217649.3.peg.3183"/>
<name>N9FC15_9GAMM</name>
<organism evidence="1 2">
    <name type="scientific">Acinetobacter beijerinckii ANC 3835</name>
    <dbReference type="NCBI Taxonomy" id="1217649"/>
    <lineage>
        <taxon>Bacteria</taxon>
        <taxon>Pseudomonadati</taxon>
        <taxon>Pseudomonadota</taxon>
        <taxon>Gammaproteobacteria</taxon>
        <taxon>Moraxellales</taxon>
        <taxon>Moraxellaceae</taxon>
        <taxon>Acinetobacter</taxon>
    </lineage>
</organism>
<dbReference type="HOGENOM" id="CLU_074028_0_0_6"/>
<dbReference type="Proteomes" id="UP000018417">
    <property type="component" value="Unassembled WGS sequence"/>
</dbReference>
<gene>
    <name evidence="1" type="ORF">F934_03270</name>
</gene>
<comment type="caution">
    <text evidence="1">The sequence shown here is derived from an EMBL/GenBank/DDBJ whole genome shotgun (WGS) entry which is preliminary data.</text>
</comment>
<dbReference type="RefSeq" id="WP_005056645.1">
    <property type="nucleotide sequence ID" value="NZ_KB849762.1"/>
</dbReference>
<protein>
    <submittedName>
        <fullName evidence="1">Uncharacterized protein</fullName>
    </submittedName>
</protein>
<evidence type="ECO:0000313" key="2">
    <source>
        <dbReference type="Proteomes" id="UP000018417"/>
    </source>
</evidence>
<proteinExistence type="predicted"/>
<reference evidence="1 2" key="1">
    <citation type="submission" date="2013-02" db="EMBL/GenBank/DDBJ databases">
        <title>The Genome Sequence of Acinetobacter beijerinckii ANC 3835.</title>
        <authorList>
            <consortium name="The Broad Institute Genome Sequencing Platform"/>
            <consortium name="The Broad Institute Genome Sequencing Center for Infectious Disease"/>
            <person name="Cerqueira G."/>
            <person name="Feldgarden M."/>
            <person name="Courvalin P."/>
            <person name="Perichon B."/>
            <person name="Grillot-Courvalin C."/>
            <person name="Clermont D."/>
            <person name="Rocha E."/>
            <person name="Yoon E.-J."/>
            <person name="Nemec A."/>
            <person name="Walker B."/>
            <person name="Young S.K."/>
            <person name="Zeng Q."/>
            <person name="Gargeya S."/>
            <person name="Fitzgerald M."/>
            <person name="Haas B."/>
            <person name="Abouelleil A."/>
            <person name="Alvarado L."/>
            <person name="Arachchi H.M."/>
            <person name="Berlin A.M."/>
            <person name="Chapman S.B."/>
            <person name="Dewar J."/>
            <person name="Goldberg J."/>
            <person name="Griggs A."/>
            <person name="Gujja S."/>
            <person name="Hansen M."/>
            <person name="Howarth C."/>
            <person name="Imamovic A."/>
            <person name="Larimer J."/>
            <person name="McCowan C."/>
            <person name="Murphy C."/>
            <person name="Neiman D."/>
            <person name="Pearson M."/>
            <person name="Priest M."/>
            <person name="Roberts A."/>
            <person name="Saif S."/>
            <person name="Shea T."/>
            <person name="Sisk P."/>
            <person name="Sykes S."/>
            <person name="Wortman J."/>
            <person name="Nusbaum C."/>
            <person name="Birren B."/>
        </authorList>
    </citation>
    <scope>NUCLEOTIDE SEQUENCE [LARGE SCALE GENOMIC DNA]</scope>
    <source>
        <strain evidence="1 2">ANC 3835</strain>
    </source>
</reference>
<sequence length="332" mass="38194">MGVHHQAVNIAIFGLSLRTLNTLKEQIQTVVPSHVQVNWSNIAEPQLDILMINHIFFDSPNIKSLIKNSSINVLQIANDVDKNSSIENGTLYLPLNHLHSLHHWLSDHLSEPSIQSSESASVNQNPSNIFHRKQIKEVLQEIQNPKNGKIQIFDNNGLLAIADPRSEWLWQHPDFNSFQTDPSLNYTYATQNDQQWITDCGQQDLKQWLWNLLWSSMDFEELCPQSASSFYLDVWPQPLIKMDRQDILRMSACFAQGAKVSIVAKQLNLSEQKVRHFIAACLATNFGHLIKDQQAKYQLQNSQTETEQHFMKKLFGRLRHRLGFLTSNQGYI</sequence>
<evidence type="ECO:0000313" key="1">
    <source>
        <dbReference type="EMBL" id="ENW02409.1"/>
    </source>
</evidence>